<name>A0A822YWQ0_NELNU</name>
<protein>
    <submittedName>
        <fullName evidence="2">Uncharacterized protein</fullName>
    </submittedName>
</protein>
<dbReference type="AlphaFoldDB" id="A0A822YWQ0"/>
<feature type="compositionally biased region" description="Polar residues" evidence="1">
    <location>
        <begin position="13"/>
        <end position="25"/>
    </location>
</feature>
<evidence type="ECO:0000313" key="2">
    <source>
        <dbReference type="EMBL" id="DAD37122.1"/>
    </source>
</evidence>
<sequence>MTSTIPDKISKIITKSETTKNQKLGSQRENRKNGFQKDSHFLSLLYLPLLEIKKKKKTITTSTYPNPNRVGF</sequence>
<accession>A0A822YWQ0</accession>
<organism evidence="2 3">
    <name type="scientific">Nelumbo nucifera</name>
    <name type="common">Sacred lotus</name>
    <dbReference type="NCBI Taxonomy" id="4432"/>
    <lineage>
        <taxon>Eukaryota</taxon>
        <taxon>Viridiplantae</taxon>
        <taxon>Streptophyta</taxon>
        <taxon>Embryophyta</taxon>
        <taxon>Tracheophyta</taxon>
        <taxon>Spermatophyta</taxon>
        <taxon>Magnoliopsida</taxon>
        <taxon>Proteales</taxon>
        <taxon>Nelumbonaceae</taxon>
        <taxon>Nelumbo</taxon>
    </lineage>
</organism>
<feature type="region of interest" description="Disordered" evidence="1">
    <location>
        <begin position="1"/>
        <end position="35"/>
    </location>
</feature>
<feature type="compositionally biased region" description="Basic and acidic residues" evidence="1">
    <location>
        <begin position="26"/>
        <end position="35"/>
    </location>
</feature>
<dbReference type="EMBL" id="DUZY01000004">
    <property type="protein sequence ID" value="DAD37122.1"/>
    <property type="molecule type" value="Genomic_DNA"/>
</dbReference>
<reference evidence="2 3" key="1">
    <citation type="journal article" date="2020" name="Mol. Biol. Evol.">
        <title>Distinct Expression and Methylation Patterns for Genes with Different Fates following a Single Whole-Genome Duplication in Flowering Plants.</title>
        <authorList>
            <person name="Shi T."/>
            <person name="Rahmani R.S."/>
            <person name="Gugger P.F."/>
            <person name="Wang M."/>
            <person name="Li H."/>
            <person name="Zhang Y."/>
            <person name="Li Z."/>
            <person name="Wang Q."/>
            <person name="Van de Peer Y."/>
            <person name="Marchal K."/>
            <person name="Chen J."/>
        </authorList>
    </citation>
    <scope>NUCLEOTIDE SEQUENCE [LARGE SCALE GENOMIC DNA]</scope>
    <source>
        <tissue evidence="2">Leaf</tissue>
    </source>
</reference>
<comment type="caution">
    <text evidence="2">The sequence shown here is derived from an EMBL/GenBank/DDBJ whole genome shotgun (WGS) entry which is preliminary data.</text>
</comment>
<evidence type="ECO:0000256" key="1">
    <source>
        <dbReference type="SAM" id="MobiDB-lite"/>
    </source>
</evidence>
<gene>
    <name evidence="2" type="ORF">HUJ06_007763</name>
</gene>
<dbReference type="Proteomes" id="UP000607653">
    <property type="component" value="Unassembled WGS sequence"/>
</dbReference>
<proteinExistence type="predicted"/>
<keyword evidence="3" id="KW-1185">Reference proteome</keyword>
<evidence type="ECO:0000313" key="3">
    <source>
        <dbReference type="Proteomes" id="UP000607653"/>
    </source>
</evidence>